<dbReference type="AlphaFoldDB" id="A0A6H5IWG8"/>
<feature type="compositionally biased region" description="Basic and acidic residues" evidence="1">
    <location>
        <begin position="502"/>
        <end position="511"/>
    </location>
</feature>
<keyword evidence="3" id="KW-1185">Reference proteome</keyword>
<feature type="region of interest" description="Disordered" evidence="1">
    <location>
        <begin position="283"/>
        <end position="327"/>
    </location>
</feature>
<organism evidence="2 3">
    <name type="scientific">Trichogramma brassicae</name>
    <dbReference type="NCBI Taxonomy" id="86971"/>
    <lineage>
        <taxon>Eukaryota</taxon>
        <taxon>Metazoa</taxon>
        <taxon>Ecdysozoa</taxon>
        <taxon>Arthropoda</taxon>
        <taxon>Hexapoda</taxon>
        <taxon>Insecta</taxon>
        <taxon>Pterygota</taxon>
        <taxon>Neoptera</taxon>
        <taxon>Endopterygota</taxon>
        <taxon>Hymenoptera</taxon>
        <taxon>Apocrita</taxon>
        <taxon>Proctotrupomorpha</taxon>
        <taxon>Chalcidoidea</taxon>
        <taxon>Trichogrammatidae</taxon>
        <taxon>Trichogramma</taxon>
    </lineage>
</organism>
<evidence type="ECO:0000313" key="2">
    <source>
        <dbReference type="EMBL" id="CAB0041496.1"/>
    </source>
</evidence>
<protein>
    <submittedName>
        <fullName evidence="2">Uncharacterized protein</fullName>
    </submittedName>
</protein>
<reference evidence="2 3" key="1">
    <citation type="submission" date="2020-02" db="EMBL/GenBank/DDBJ databases">
        <authorList>
            <person name="Ferguson B K."/>
        </authorList>
    </citation>
    <scope>NUCLEOTIDE SEQUENCE [LARGE SCALE GENOMIC DNA]</scope>
</reference>
<feature type="compositionally biased region" description="Basic residues" evidence="1">
    <location>
        <begin position="455"/>
        <end position="471"/>
    </location>
</feature>
<accession>A0A6H5IWG8</accession>
<dbReference type="EMBL" id="CADCXV010001116">
    <property type="protein sequence ID" value="CAB0041496.1"/>
    <property type="molecule type" value="Genomic_DNA"/>
</dbReference>
<feature type="region of interest" description="Disordered" evidence="1">
    <location>
        <begin position="455"/>
        <end position="540"/>
    </location>
</feature>
<feature type="compositionally biased region" description="Basic and acidic residues" evidence="1">
    <location>
        <begin position="300"/>
        <end position="311"/>
    </location>
</feature>
<name>A0A6H5IWG8_9HYME</name>
<evidence type="ECO:0000256" key="1">
    <source>
        <dbReference type="SAM" id="MobiDB-lite"/>
    </source>
</evidence>
<evidence type="ECO:0000313" key="3">
    <source>
        <dbReference type="Proteomes" id="UP000479190"/>
    </source>
</evidence>
<dbReference type="OrthoDB" id="5919137at2759"/>
<sequence>MRLSGSFPRYARATAHNHVSRACKNQCASPAVTQRQQGGYQSLETDTHQQHAVHRERALLNLSIRGSELWGPFYRPSTYILLCARVPLGSSKIYIYIFLRILFRTRRTSCLFYEYYKLVDRKKKPPPRDIRRRTTMPLKTRRNSRRIKNGDLYRSFFFLFFSSFLIKCLHNRAGSHPYAAQFFLSSSFLSDARTSSQARAKRDCTSRDTTTTTTTALFYSDELHVRSPRGAAELACTRREDVIVSSYLSCSGVRCSASKARGGRSRSPRAIPGVHNLAAAGAAALAGSRGGGQKQKRKQQGHDRDRDEAWTKSKPRHRPERKASVVNPRQKFWPRKMTVLESSGPDGLTLLAHSWLFVGGKVPFYRVWWEYVMDTIETNYVQLASRLIITTTIGDAKETIDVFGHKHRCIAISSGERIAHRVFSGNKYNDRPRDGSTRARLCCCCCAARSEPRTRRRNKLKRTQQRRRRRWLQPTPMTTKRTRLASSGTSSINIISLGARETSARRRDDGQKSSAAARLSAATLEQPRSEKNDYDEDAPPADYYYTVGGGSGDLPAEFRNVEEVLDDLAKQRLLKMAYSSPGQLRGGKKPLGYGQLNSDDDLLFNAVDSNSVSSNEDEYQQKRAYAQGFHSVRGRRSGNGPSSYYANGNLLDQLDEFEKRALLSGFQVSILYTTHIVVATRDELFFANGAFMYDNQSMRGKKDLVLEDLPLELGRYVAAKRRMLGFHGMRGKRSVAPNQAPRARDGAQYALDIYSFRPRVWTLYSISIQSLARAQPGARGSPRRLYYSLLLFVADICTLTESDSRFFSSFLLFFCSFAHRHGGDLCRAANSRPRDLCDLSPPLFSLKFS</sequence>
<feature type="compositionally biased region" description="Low complexity" evidence="1">
    <location>
        <begin position="513"/>
        <end position="522"/>
    </location>
</feature>
<gene>
    <name evidence="2" type="ORF">TBRA_LOCUS13164</name>
</gene>
<dbReference type="Proteomes" id="UP000479190">
    <property type="component" value="Unassembled WGS sequence"/>
</dbReference>
<feature type="compositionally biased region" description="Polar residues" evidence="1">
    <location>
        <begin position="475"/>
        <end position="494"/>
    </location>
</feature>
<proteinExistence type="predicted"/>